<dbReference type="Proteomes" id="UP000784294">
    <property type="component" value="Unassembled WGS sequence"/>
</dbReference>
<dbReference type="EMBL" id="CAAALY010031988">
    <property type="protein sequence ID" value="VEL17295.1"/>
    <property type="molecule type" value="Genomic_DNA"/>
</dbReference>
<proteinExistence type="predicted"/>
<evidence type="ECO:0000313" key="1">
    <source>
        <dbReference type="EMBL" id="VEL17295.1"/>
    </source>
</evidence>
<gene>
    <name evidence="1" type="ORF">PXEA_LOCUS10735</name>
</gene>
<reference evidence="1" key="1">
    <citation type="submission" date="2018-11" db="EMBL/GenBank/DDBJ databases">
        <authorList>
            <consortium name="Pathogen Informatics"/>
        </authorList>
    </citation>
    <scope>NUCLEOTIDE SEQUENCE</scope>
</reference>
<protein>
    <submittedName>
        <fullName evidence="1">Uncharacterized protein</fullName>
    </submittedName>
</protein>
<comment type="caution">
    <text evidence="1">The sequence shown here is derived from an EMBL/GenBank/DDBJ whole genome shotgun (WGS) entry which is preliminary data.</text>
</comment>
<keyword evidence="2" id="KW-1185">Reference proteome</keyword>
<sequence length="129" mass="14621">MRQKGPPLLAKWHNNQPKRPKSPTFYLDVCRHIVSGMCGNQGHLIFGSQRVQSAQAGGTASDTGWCVVGTEEREEHIKNRASIGENGPRERTYRVTNRDQHSLACSWSKRRRLVSSPAKRTNTSSHRLW</sequence>
<organism evidence="1 2">
    <name type="scientific">Protopolystoma xenopodis</name>
    <dbReference type="NCBI Taxonomy" id="117903"/>
    <lineage>
        <taxon>Eukaryota</taxon>
        <taxon>Metazoa</taxon>
        <taxon>Spiralia</taxon>
        <taxon>Lophotrochozoa</taxon>
        <taxon>Platyhelminthes</taxon>
        <taxon>Monogenea</taxon>
        <taxon>Polyopisthocotylea</taxon>
        <taxon>Polystomatidea</taxon>
        <taxon>Polystomatidae</taxon>
        <taxon>Protopolystoma</taxon>
    </lineage>
</organism>
<dbReference type="AlphaFoldDB" id="A0A448WQ13"/>
<accession>A0A448WQ13</accession>
<evidence type="ECO:0000313" key="2">
    <source>
        <dbReference type="Proteomes" id="UP000784294"/>
    </source>
</evidence>
<name>A0A448WQ13_9PLAT</name>